<comment type="caution">
    <text evidence="2">The sequence shown here is derived from an EMBL/GenBank/DDBJ whole genome shotgun (WGS) entry which is preliminary data.</text>
</comment>
<feature type="domain" description="HD" evidence="1">
    <location>
        <begin position="21"/>
        <end position="54"/>
    </location>
</feature>
<dbReference type="Pfam" id="PF01966">
    <property type="entry name" value="HD"/>
    <property type="match status" value="1"/>
</dbReference>
<dbReference type="SUPFAM" id="SSF109604">
    <property type="entry name" value="HD-domain/PDEase-like"/>
    <property type="match status" value="1"/>
</dbReference>
<gene>
    <name evidence="2" type="ORF">DRJ31_09485</name>
</gene>
<dbReference type="PANTHER" id="PTHR38659:SF1">
    <property type="entry name" value="METAL DEPENDENT PHOSPHOHYDROLASE"/>
    <property type="match status" value="1"/>
</dbReference>
<evidence type="ECO:0000313" key="2">
    <source>
        <dbReference type="EMBL" id="RLE46953.1"/>
    </source>
</evidence>
<evidence type="ECO:0000259" key="1">
    <source>
        <dbReference type="Pfam" id="PF01966"/>
    </source>
</evidence>
<dbReference type="InterPro" id="IPR006674">
    <property type="entry name" value="HD_domain"/>
</dbReference>
<dbReference type="Gene3D" id="1.10.3210.10">
    <property type="entry name" value="Hypothetical protein af1432"/>
    <property type="match status" value="1"/>
</dbReference>
<reference evidence="2 3" key="1">
    <citation type="submission" date="2018-06" db="EMBL/GenBank/DDBJ databases">
        <title>Extensive metabolic versatility and redundancy in microbially diverse, dynamic hydrothermal sediments.</title>
        <authorList>
            <person name="Dombrowski N."/>
            <person name="Teske A."/>
            <person name="Baker B.J."/>
        </authorList>
    </citation>
    <scope>NUCLEOTIDE SEQUENCE [LARGE SCALE GENOMIC DNA]</scope>
    <source>
        <strain evidence="2">B66_G16</strain>
    </source>
</reference>
<evidence type="ECO:0000313" key="3">
    <source>
        <dbReference type="Proteomes" id="UP000278475"/>
    </source>
</evidence>
<dbReference type="Proteomes" id="UP000278475">
    <property type="component" value="Unassembled WGS sequence"/>
</dbReference>
<dbReference type="AlphaFoldDB" id="A0A497EKI1"/>
<dbReference type="PANTHER" id="PTHR38659">
    <property type="entry name" value="METAL-DEPENDENT PHOSPHOHYDROLASE"/>
    <property type="match status" value="1"/>
</dbReference>
<name>A0A497EKI1_9CREN</name>
<feature type="non-terminal residue" evidence="2">
    <location>
        <position position="60"/>
    </location>
</feature>
<dbReference type="NCBIfam" id="TIGR00277">
    <property type="entry name" value="HDIG"/>
    <property type="match status" value="1"/>
</dbReference>
<organism evidence="2 3">
    <name type="scientific">Thermoproteota archaeon</name>
    <dbReference type="NCBI Taxonomy" id="2056631"/>
    <lineage>
        <taxon>Archaea</taxon>
        <taxon>Thermoproteota</taxon>
    </lineage>
</organism>
<sequence length="60" mass="7095">MISREEALKLLRQKLRNEKLIKHCIAVEAIMKKLAEYLGKDVNLWMLVGLLHDLDYEETK</sequence>
<dbReference type="InterPro" id="IPR006675">
    <property type="entry name" value="HDIG_dom"/>
</dbReference>
<dbReference type="EMBL" id="QMQV01000158">
    <property type="protein sequence ID" value="RLE46953.1"/>
    <property type="molecule type" value="Genomic_DNA"/>
</dbReference>
<accession>A0A497EKI1</accession>
<proteinExistence type="predicted"/>
<dbReference type="GO" id="GO:0016787">
    <property type="term" value="F:hydrolase activity"/>
    <property type="evidence" value="ECO:0007669"/>
    <property type="project" value="UniProtKB-KW"/>
</dbReference>
<protein>
    <submittedName>
        <fullName evidence="2">Phosphohydrolase</fullName>
    </submittedName>
</protein>